<gene>
    <name evidence="1" type="ORF">KSZ_44740</name>
</gene>
<name>A0ABQ3VLI9_9CHLR</name>
<protein>
    <submittedName>
        <fullName evidence="1">Uncharacterized protein</fullName>
    </submittedName>
</protein>
<reference evidence="1 2" key="1">
    <citation type="journal article" date="2021" name="Int. J. Syst. Evol. Microbiol.">
        <title>Reticulibacter mediterranei gen. nov., sp. nov., within the new family Reticulibacteraceae fam. nov., and Ktedonospora formicarum gen. nov., sp. nov., Ktedonobacter robiniae sp. nov., Dictyobacter formicarum sp. nov. and Dictyobacter arantiisoli sp. nov., belonging to the class Ktedonobacteria.</title>
        <authorList>
            <person name="Yabe S."/>
            <person name="Zheng Y."/>
            <person name="Wang C.M."/>
            <person name="Sakai Y."/>
            <person name="Abe K."/>
            <person name="Yokota A."/>
            <person name="Donadio S."/>
            <person name="Cavaletti L."/>
            <person name="Monciardini P."/>
        </authorList>
    </citation>
    <scope>NUCLEOTIDE SEQUENCE [LARGE SCALE GENOMIC DNA]</scope>
    <source>
        <strain evidence="1 2">SOSP1-9</strain>
    </source>
</reference>
<comment type="caution">
    <text evidence="1">The sequence shown here is derived from an EMBL/GenBank/DDBJ whole genome shotgun (WGS) entry which is preliminary data.</text>
</comment>
<organism evidence="1 2">
    <name type="scientific">Dictyobacter formicarum</name>
    <dbReference type="NCBI Taxonomy" id="2778368"/>
    <lineage>
        <taxon>Bacteria</taxon>
        <taxon>Bacillati</taxon>
        <taxon>Chloroflexota</taxon>
        <taxon>Ktedonobacteria</taxon>
        <taxon>Ktedonobacterales</taxon>
        <taxon>Dictyobacteraceae</taxon>
        <taxon>Dictyobacter</taxon>
    </lineage>
</organism>
<dbReference type="Proteomes" id="UP000635565">
    <property type="component" value="Unassembled WGS sequence"/>
</dbReference>
<evidence type="ECO:0000313" key="2">
    <source>
        <dbReference type="Proteomes" id="UP000635565"/>
    </source>
</evidence>
<sequence>MTRTVTALLTLARIDTEQAIFAHEPIDVSEVILDVIERLVPLPKDIR</sequence>
<accession>A0ABQ3VLI9</accession>
<dbReference type="EMBL" id="BNJJ01000012">
    <property type="protein sequence ID" value="GHO86468.1"/>
    <property type="molecule type" value="Genomic_DNA"/>
</dbReference>
<evidence type="ECO:0000313" key="1">
    <source>
        <dbReference type="EMBL" id="GHO86468.1"/>
    </source>
</evidence>
<keyword evidence="2" id="KW-1185">Reference proteome</keyword>
<dbReference type="RefSeq" id="WP_201364091.1">
    <property type="nucleotide sequence ID" value="NZ_BNJJ01000012.1"/>
</dbReference>
<proteinExistence type="predicted"/>